<dbReference type="PANTHER" id="PTHR21716">
    <property type="entry name" value="TRANSMEMBRANE PROTEIN"/>
    <property type="match status" value="1"/>
</dbReference>
<feature type="transmembrane region" description="Helical" evidence="8">
    <location>
        <begin position="274"/>
        <end position="303"/>
    </location>
</feature>
<dbReference type="PANTHER" id="PTHR21716:SF53">
    <property type="entry name" value="PERMEASE PERM-RELATED"/>
    <property type="match status" value="1"/>
</dbReference>
<name>A0A2H3NMT3_9BACT</name>
<organism evidence="9 10">
    <name type="scientific">Longimonas halophila</name>
    <dbReference type="NCBI Taxonomy" id="1469170"/>
    <lineage>
        <taxon>Bacteria</taxon>
        <taxon>Pseudomonadati</taxon>
        <taxon>Rhodothermota</taxon>
        <taxon>Rhodothermia</taxon>
        <taxon>Rhodothermales</taxon>
        <taxon>Salisaetaceae</taxon>
        <taxon>Longimonas</taxon>
    </lineage>
</organism>
<evidence type="ECO:0000256" key="8">
    <source>
        <dbReference type="SAM" id="Phobius"/>
    </source>
</evidence>
<evidence type="ECO:0000256" key="7">
    <source>
        <dbReference type="ARBA" id="ARBA00023136"/>
    </source>
</evidence>
<evidence type="ECO:0000256" key="1">
    <source>
        <dbReference type="ARBA" id="ARBA00004651"/>
    </source>
</evidence>
<evidence type="ECO:0000313" key="10">
    <source>
        <dbReference type="Proteomes" id="UP000221024"/>
    </source>
</evidence>
<feature type="transmembrane region" description="Helical" evidence="8">
    <location>
        <begin position="16"/>
        <end position="36"/>
    </location>
</feature>
<feature type="transmembrane region" description="Helical" evidence="8">
    <location>
        <begin position="315"/>
        <end position="342"/>
    </location>
</feature>
<keyword evidence="4" id="KW-1003">Cell membrane</keyword>
<evidence type="ECO:0000313" key="9">
    <source>
        <dbReference type="EMBL" id="PEN07914.1"/>
    </source>
</evidence>
<evidence type="ECO:0000256" key="5">
    <source>
        <dbReference type="ARBA" id="ARBA00022692"/>
    </source>
</evidence>
<comment type="subcellular location">
    <subcellularLocation>
        <location evidence="1">Cell membrane</location>
        <topology evidence="1">Multi-pass membrane protein</topology>
    </subcellularLocation>
</comment>
<gene>
    <name evidence="9" type="ORF">CRI93_05570</name>
</gene>
<comment type="caution">
    <text evidence="9">The sequence shown here is derived from an EMBL/GenBank/DDBJ whole genome shotgun (WGS) entry which is preliminary data.</text>
</comment>
<feature type="transmembrane region" description="Helical" evidence="8">
    <location>
        <begin position="362"/>
        <end position="395"/>
    </location>
</feature>
<protein>
    <submittedName>
        <fullName evidence="9">AI-2E family transporter</fullName>
    </submittedName>
</protein>
<feature type="transmembrane region" description="Helical" evidence="8">
    <location>
        <begin position="121"/>
        <end position="147"/>
    </location>
</feature>
<dbReference type="GO" id="GO:0005886">
    <property type="term" value="C:plasma membrane"/>
    <property type="evidence" value="ECO:0007669"/>
    <property type="project" value="UniProtKB-SubCell"/>
</dbReference>
<feature type="transmembrane region" description="Helical" evidence="8">
    <location>
        <begin position="91"/>
        <end position="109"/>
    </location>
</feature>
<keyword evidence="6 8" id="KW-1133">Transmembrane helix</keyword>
<comment type="similarity">
    <text evidence="2">Belongs to the autoinducer-2 exporter (AI-2E) (TC 2.A.86) family.</text>
</comment>
<evidence type="ECO:0000256" key="3">
    <source>
        <dbReference type="ARBA" id="ARBA00022448"/>
    </source>
</evidence>
<dbReference type="OrthoDB" id="1493255at2"/>
<evidence type="ECO:0000256" key="6">
    <source>
        <dbReference type="ARBA" id="ARBA00022989"/>
    </source>
</evidence>
<dbReference type="EMBL" id="PDEP01000004">
    <property type="protein sequence ID" value="PEN07914.1"/>
    <property type="molecule type" value="Genomic_DNA"/>
</dbReference>
<feature type="transmembrane region" description="Helical" evidence="8">
    <location>
        <begin position="210"/>
        <end position="235"/>
    </location>
</feature>
<dbReference type="GO" id="GO:0055085">
    <property type="term" value="P:transmembrane transport"/>
    <property type="evidence" value="ECO:0007669"/>
    <property type="project" value="TreeGrafter"/>
</dbReference>
<accession>A0A2H3NMT3</accession>
<keyword evidence="3" id="KW-0813">Transport</keyword>
<proteinExistence type="inferred from homology"/>
<dbReference type="RefSeq" id="WP_098061636.1">
    <property type="nucleotide sequence ID" value="NZ_PDEP01000004.1"/>
</dbReference>
<feature type="transmembrane region" description="Helical" evidence="8">
    <location>
        <begin position="67"/>
        <end position="86"/>
    </location>
</feature>
<keyword evidence="10" id="KW-1185">Reference proteome</keyword>
<sequence>MTPPDTNDLAESWRDAPVHEVLLLLGGLVMLLALLYTMEFPQYGSFLSPPVVAVAGGLLLWPVHQNAAARALVLAGGVLLLIWAIARTSTVLIPFVAVYLLAYLLHPIVKRLDHSYRVPRWVSSLVVTVLVVGLFITAIVIIAPNIAEQVDRLSRQMLSALETLRDWLATSPVVAELEGAGVIERDTLIRELTDFVQQQTRRLPSAAEQVLASVGSVLGVITVLALIPVILFYTLKDYPSIRDSLVGLFPTANGRRDYIVEAGGIVGNYLRGQLIISLISGVNVAVALALFGVPFWLLIGLLVGIMNFVPRLGPIVGMVLGGCIGLLFGGWMDAVIVLAVILAQQLLEQSVLTPKILSYQMGLHPVLIVFALLAFGTFMGIFGLLIAVPATAILVTIYRAWREELTLELNEYGQTQRR</sequence>
<evidence type="ECO:0000256" key="4">
    <source>
        <dbReference type="ARBA" id="ARBA00022475"/>
    </source>
</evidence>
<keyword evidence="5 8" id="KW-0812">Transmembrane</keyword>
<keyword evidence="7 8" id="KW-0472">Membrane</keyword>
<dbReference type="Pfam" id="PF01594">
    <property type="entry name" value="AI-2E_transport"/>
    <property type="match status" value="1"/>
</dbReference>
<dbReference type="Proteomes" id="UP000221024">
    <property type="component" value="Unassembled WGS sequence"/>
</dbReference>
<evidence type="ECO:0000256" key="2">
    <source>
        <dbReference type="ARBA" id="ARBA00009773"/>
    </source>
</evidence>
<dbReference type="AlphaFoldDB" id="A0A2H3NMT3"/>
<reference evidence="9 10" key="1">
    <citation type="submission" date="2017-10" db="EMBL/GenBank/DDBJ databases">
        <title>Draft genome of Longimonas halophila.</title>
        <authorList>
            <person name="Goh K.M."/>
            <person name="Shamsir M.S."/>
            <person name="Lim S.W."/>
        </authorList>
    </citation>
    <scope>NUCLEOTIDE SEQUENCE [LARGE SCALE GENOMIC DNA]</scope>
    <source>
        <strain evidence="9 10">KCTC 42399</strain>
    </source>
</reference>
<dbReference type="InterPro" id="IPR002549">
    <property type="entry name" value="AI-2E-like"/>
</dbReference>